<dbReference type="Proteomes" id="UP001165413">
    <property type="component" value="Unassembled WGS sequence"/>
</dbReference>
<protein>
    <submittedName>
        <fullName evidence="2">Uncharacterized protein</fullName>
    </submittedName>
</protein>
<dbReference type="Pfam" id="PF20531">
    <property type="entry name" value="DUF6746"/>
    <property type="match status" value="1"/>
</dbReference>
<sequence>MKRMKTTLLTAYVGLLTLSGFAQADHDMAHFPALQADTITTALCNMQSYQKNLAEITAKEELTTLDMVKVHELTYTLENALQRLQQDLVTVAEDLEEVHQASEKLEPNKIKAFGKKYLAQGELFTKGVTCSN</sequence>
<dbReference type="AlphaFoldDB" id="A0AA42BLW2"/>
<feature type="signal peptide" evidence="1">
    <location>
        <begin position="1"/>
        <end position="24"/>
    </location>
</feature>
<proteinExistence type="predicted"/>
<dbReference type="InterPro" id="IPR046634">
    <property type="entry name" value="DUF6746"/>
</dbReference>
<accession>A0AA42BLW2</accession>
<keyword evidence="1" id="KW-0732">Signal</keyword>
<evidence type="ECO:0000256" key="1">
    <source>
        <dbReference type="SAM" id="SignalP"/>
    </source>
</evidence>
<evidence type="ECO:0000313" key="2">
    <source>
        <dbReference type="EMBL" id="MCP3429024.1"/>
    </source>
</evidence>
<reference evidence="2" key="1">
    <citation type="submission" date="2022-07" db="EMBL/GenBank/DDBJ databases">
        <title>Characterization of the Novel Bacterium Alteromonas immobilis LMIT006 and Alteromonas gregis LMIT007.</title>
        <authorList>
            <person name="Lin X."/>
        </authorList>
    </citation>
    <scope>NUCLEOTIDE SEQUENCE</scope>
    <source>
        <strain evidence="2">LMIT007</strain>
    </source>
</reference>
<comment type="caution">
    <text evidence="2">The sequence shown here is derived from an EMBL/GenBank/DDBJ whole genome shotgun (WGS) entry which is preliminary data.</text>
</comment>
<keyword evidence="3" id="KW-1185">Reference proteome</keyword>
<organism evidence="2 3">
    <name type="scientific">Opacimonas viscosa</name>
    <dbReference type="NCBI Taxonomy" id="2961944"/>
    <lineage>
        <taxon>Bacteria</taxon>
        <taxon>Pseudomonadati</taxon>
        <taxon>Pseudomonadota</taxon>
        <taxon>Gammaproteobacteria</taxon>
        <taxon>Alteromonadales</taxon>
        <taxon>Alteromonadaceae</taxon>
        <taxon>Opacimonas</taxon>
    </lineage>
</organism>
<dbReference type="EMBL" id="JANATA010000014">
    <property type="protein sequence ID" value="MCP3429024.1"/>
    <property type="molecule type" value="Genomic_DNA"/>
</dbReference>
<evidence type="ECO:0000313" key="3">
    <source>
        <dbReference type="Proteomes" id="UP001165413"/>
    </source>
</evidence>
<gene>
    <name evidence="2" type="ORF">NLF92_08715</name>
</gene>
<dbReference type="RefSeq" id="WP_254100907.1">
    <property type="nucleotide sequence ID" value="NZ_JANATA010000014.1"/>
</dbReference>
<name>A0AA42BLW2_9ALTE</name>
<feature type="chain" id="PRO_5041302244" evidence="1">
    <location>
        <begin position="25"/>
        <end position="132"/>
    </location>
</feature>